<dbReference type="Proteomes" id="UP001204798">
    <property type="component" value="Unassembled WGS sequence"/>
</dbReference>
<evidence type="ECO:0000313" key="2">
    <source>
        <dbReference type="EMBL" id="MCS3920953.1"/>
    </source>
</evidence>
<evidence type="ECO:0000256" key="1">
    <source>
        <dbReference type="SAM" id="SignalP"/>
    </source>
</evidence>
<reference evidence="2 3" key="1">
    <citation type="submission" date="2022-08" db="EMBL/GenBank/DDBJ databases">
        <title>Bacterial and archaeal communities from various locations to study Microbial Dark Matter (Phase II).</title>
        <authorList>
            <person name="Stepanauskas R."/>
        </authorList>
    </citation>
    <scope>NUCLEOTIDE SEQUENCE [LARGE SCALE GENOMIC DNA]</scope>
    <source>
        <strain evidence="2 3">PD1</strain>
    </source>
</reference>
<proteinExistence type="predicted"/>
<name>A0ABT2EVK2_9BACT</name>
<feature type="chain" id="PRO_5046467687" description="DUF5723 domain-containing protein" evidence="1">
    <location>
        <begin position="20"/>
        <end position="376"/>
    </location>
</feature>
<dbReference type="EMBL" id="JANUCP010000008">
    <property type="protein sequence ID" value="MCS3920953.1"/>
    <property type="molecule type" value="Genomic_DNA"/>
</dbReference>
<keyword evidence="3" id="KW-1185">Reference proteome</keyword>
<feature type="signal peptide" evidence="1">
    <location>
        <begin position="1"/>
        <end position="19"/>
    </location>
</feature>
<evidence type="ECO:0008006" key="4">
    <source>
        <dbReference type="Google" id="ProtNLM"/>
    </source>
</evidence>
<accession>A0ABT2EVK2</accession>
<gene>
    <name evidence="2" type="ORF">M2350_003394</name>
</gene>
<dbReference type="RefSeq" id="WP_259101455.1">
    <property type="nucleotide sequence ID" value="NZ_CP130454.1"/>
</dbReference>
<comment type="caution">
    <text evidence="2">The sequence shown here is derived from an EMBL/GenBank/DDBJ whole genome shotgun (WGS) entry which is preliminary data.</text>
</comment>
<sequence length="376" mass="43225">MRKVFVLLSALLVASVVKGQVVPIQPRWTTADKLASLTESTLTSCRQALVSRFLIHADNNVLPLRLGDKETLPPMMFEGSKAYYFHARFKELGLSYRQWSLYYGHGKGDFYEGNRDAAQLFLDAKSNDVDWLKVYDVDAYLRRTHSHHWALSYTTPVRLNGRKGQCIIALRWLRMHRLQYGNLKGLMWLGQFQGDLKLLTTRGLPENETRSNGVALDVAIVLPLSEQLRMGIWVENLFSRIWQRTLQDITAKVATNTVEPDADGFLHAVPFLQGRIDRRSLNTKAMRLWTIGMAWQQRKDCWLLLKEHGVIGTQVSIGYALTLGERQKVWLMRTIGKDKWLIGISMPQCQVHLFWDKFSANKVQRASINFAWSVAF</sequence>
<evidence type="ECO:0000313" key="3">
    <source>
        <dbReference type="Proteomes" id="UP001204798"/>
    </source>
</evidence>
<protein>
    <recommendedName>
        <fullName evidence="4">DUF5723 domain-containing protein</fullName>
    </recommendedName>
</protein>
<organism evidence="2 3">
    <name type="scientific">Candidatus Fervidibacter sacchari</name>
    <dbReference type="NCBI Taxonomy" id="1448929"/>
    <lineage>
        <taxon>Bacteria</taxon>
        <taxon>Candidatus Fervidibacterota</taxon>
        <taxon>Candidatus Fervidibacter</taxon>
    </lineage>
</organism>
<keyword evidence="1" id="KW-0732">Signal</keyword>